<dbReference type="EMBL" id="VIIS01000792">
    <property type="protein sequence ID" value="KAF0304970.1"/>
    <property type="molecule type" value="Genomic_DNA"/>
</dbReference>
<dbReference type="GO" id="GO:0005506">
    <property type="term" value="F:iron ion binding"/>
    <property type="evidence" value="ECO:0007669"/>
    <property type="project" value="InterPro"/>
</dbReference>
<evidence type="ECO:0000313" key="10">
    <source>
        <dbReference type="EMBL" id="KAF0304970.1"/>
    </source>
</evidence>
<evidence type="ECO:0000256" key="1">
    <source>
        <dbReference type="ARBA" id="ARBA00001971"/>
    </source>
</evidence>
<dbReference type="FunFam" id="1.10.630.10:FF:000036">
    <property type="entry name" value="CYtochrome P450 family"/>
    <property type="match status" value="1"/>
</dbReference>
<evidence type="ECO:0000256" key="6">
    <source>
        <dbReference type="ARBA" id="ARBA00023033"/>
    </source>
</evidence>
<protein>
    <submittedName>
        <fullName evidence="10">Methyl farnesoate epoxidase</fullName>
    </submittedName>
</protein>
<proteinExistence type="inferred from homology"/>
<dbReference type="Pfam" id="PF00067">
    <property type="entry name" value="p450"/>
    <property type="match status" value="1"/>
</dbReference>
<dbReference type="PRINTS" id="PR00385">
    <property type="entry name" value="P450"/>
</dbReference>
<sequence>MLLTLVLVVLVLVLSLWYMRPQQPVGFPPGPTTLQIGEILWAIIEARKGNLTGVIAYFQKKYGDVFGFVLPTGQKLVHILKYDDIKEACSMPEFSGRPNVFAFLVRSYQQKLGIVFNDGATWSEHRRFALRHLRDLGLGKNSMESTVLDEFEELAKEMQQDCGKPVKINFRFNLTVLNILWRMVADQRLDNNNPNAQKYIATVNDFFRTVGPKNPTNVAPWLRHVMPEWSGYAPLIRHRDMVEGMFRELVREHQSTLDRSSPRDFIDRFLIEMESPDAEAREFTERNLAVIGMDLFAGGMETTSTSLMWAVLLMVMYPDVQTRVQQELDAALGGRLPSYSDRPRLPYTEATLMEISRRATLLPQAAPHSTLSDVAFRGFTVPRDSIVLMHLGSVHMDPEYWGDPEAFRPERFLTADGAVRHDERLIPFGVGKRFCLGETLARMEMFMLFACLLQRFRFSAVPGEKLSMETGFSAVRQPQEFSAVYELRS</sequence>
<dbReference type="PROSITE" id="PS00086">
    <property type="entry name" value="CYTOCHROME_P450"/>
    <property type="match status" value="1"/>
</dbReference>
<evidence type="ECO:0000256" key="7">
    <source>
        <dbReference type="PIRSR" id="PIRSR602401-1"/>
    </source>
</evidence>
<dbReference type="InterPro" id="IPR002401">
    <property type="entry name" value="Cyt_P450_E_grp-I"/>
</dbReference>
<organism evidence="10 11">
    <name type="scientific">Amphibalanus amphitrite</name>
    <name type="common">Striped barnacle</name>
    <name type="synonym">Balanus amphitrite</name>
    <dbReference type="NCBI Taxonomy" id="1232801"/>
    <lineage>
        <taxon>Eukaryota</taxon>
        <taxon>Metazoa</taxon>
        <taxon>Ecdysozoa</taxon>
        <taxon>Arthropoda</taxon>
        <taxon>Crustacea</taxon>
        <taxon>Multicrustacea</taxon>
        <taxon>Cirripedia</taxon>
        <taxon>Thoracica</taxon>
        <taxon>Thoracicalcarea</taxon>
        <taxon>Balanomorpha</taxon>
        <taxon>Balanoidea</taxon>
        <taxon>Balanidae</taxon>
        <taxon>Amphibalaninae</taxon>
        <taxon>Amphibalanus</taxon>
    </lineage>
</organism>
<feature type="chain" id="PRO_5025384803" evidence="9">
    <location>
        <begin position="22"/>
        <end position="489"/>
    </location>
</feature>
<accession>A0A6A4WMP4</accession>
<keyword evidence="5 7" id="KW-0408">Iron</keyword>
<evidence type="ECO:0000256" key="9">
    <source>
        <dbReference type="SAM" id="SignalP"/>
    </source>
</evidence>
<dbReference type="PANTHER" id="PTHR24300:SF403">
    <property type="entry name" value="CYTOCHROME P450 306A1"/>
    <property type="match status" value="1"/>
</dbReference>
<keyword evidence="3 7" id="KW-0479">Metal-binding</keyword>
<feature type="signal peptide" evidence="9">
    <location>
        <begin position="1"/>
        <end position="21"/>
    </location>
</feature>
<comment type="caution">
    <text evidence="10">The sequence shown here is derived from an EMBL/GenBank/DDBJ whole genome shotgun (WGS) entry which is preliminary data.</text>
</comment>
<keyword evidence="11" id="KW-1185">Reference proteome</keyword>
<evidence type="ECO:0000313" key="11">
    <source>
        <dbReference type="Proteomes" id="UP000440578"/>
    </source>
</evidence>
<evidence type="ECO:0000256" key="5">
    <source>
        <dbReference type="ARBA" id="ARBA00023004"/>
    </source>
</evidence>
<dbReference type="PRINTS" id="PR00463">
    <property type="entry name" value="EP450I"/>
</dbReference>
<dbReference type="GO" id="GO:0005737">
    <property type="term" value="C:cytoplasm"/>
    <property type="evidence" value="ECO:0007669"/>
    <property type="project" value="TreeGrafter"/>
</dbReference>
<keyword evidence="7 8" id="KW-0349">Heme</keyword>
<keyword evidence="4 8" id="KW-0560">Oxidoreductase</keyword>
<evidence type="ECO:0000256" key="4">
    <source>
        <dbReference type="ARBA" id="ARBA00023002"/>
    </source>
</evidence>
<dbReference type="InterPro" id="IPR001128">
    <property type="entry name" value="Cyt_P450"/>
</dbReference>
<dbReference type="GO" id="GO:0006082">
    <property type="term" value="P:organic acid metabolic process"/>
    <property type="evidence" value="ECO:0007669"/>
    <property type="project" value="TreeGrafter"/>
</dbReference>
<reference evidence="10 11" key="1">
    <citation type="submission" date="2019-07" db="EMBL/GenBank/DDBJ databases">
        <title>Draft genome assembly of a fouling barnacle, Amphibalanus amphitrite (Darwin, 1854): The first reference genome for Thecostraca.</title>
        <authorList>
            <person name="Kim W."/>
        </authorList>
    </citation>
    <scope>NUCLEOTIDE SEQUENCE [LARGE SCALE GENOMIC DNA]</scope>
    <source>
        <strain evidence="10">SNU_AA5</strain>
        <tissue evidence="10">Soma without cirri and trophi</tissue>
    </source>
</reference>
<dbReference type="GO" id="GO:0008395">
    <property type="term" value="F:steroid hydroxylase activity"/>
    <property type="evidence" value="ECO:0007669"/>
    <property type="project" value="TreeGrafter"/>
</dbReference>
<name>A0A6A4WMP4_AMPAM</name>
<dbReference type="AlphaFoldDB" id="A0A6A4WMP4"/>
<evidence type="ECO:0000256" key="2">
    <source>
        <dbReference type="ARBA" id="ARBA00010617"/>
    </source>
</evidence>
<evidence type="ECO:0000256" key="8">
    <source>
        <dbReference type="RuleBase" id="RU000461"/>
    </source>
</evidence>
<dbReference type="InterPro" id="IPR017972">
    <property type="entry name" value="Cyt_P450_CS"/>
</dbReference>
<dbReference type="GO" id="GO:0006805">
    <property type="term" value="P:xenobiotic metabolic process"/>
    <property type="evidence" value="ECO:0007669"/>
    <property type="project" value="TreeGrafter"/>
</dbReference>
<evidence type="ECO:0000256" key="3">
    <source>
        <dbReference type="ARBA" id="ARBA00022723"/>
    </source>
</evidence>
<dbReference type="GO" id="GO:0020037">
    <property type="term" value="F:heme binding"/>
    <property type="evidence" value="ECO:0007669"/>
    <property type="project" value="InterPro"/>
</dbReference>
<comment type="cofactor">
    <cofactor evidence="1 7">
        <name>heme</name>
        <dbReference type="ChEBI" id="CHEBI:30413"/>
    </cofactor>
</comment>
<dbReference type="Gene3D" id="1.10.630.10">
    <property type="entry name" value="Cytochrome P450"/>
    <property type="match status" value="1"/>
</dbReference>
<dbReference type="OrthoDB" id="3934656at2759"/>
<dbReference type="PANTHER" id="PTHR24300">
    <property type="entry name" value="CYTOCHROME P450 508A4-RELATED"/>
    <property type="match status" value="1"/>
</dbReference>
<keyword evidence="6 8" id="KW-0503">Monooxygenase</keyword>
<dbReference type="InterPro" id="IPR050182">
    <property type="entry name" value="Cytochrome_P450_fam2"/>
</dbReference>
<comment type="similarity">
    <text evidence="2 8">Belongs to the cytochrome P450 family.</text>
</comment>
<keyword evidence="9" id="KW-0732">Signal</keyword>
<dbReference type="Proteomes" id="UP000440578">
    <property type="component" value="Unassembled WGS sequence"/>
</dbReference>
<gene>
    <name evidence="10" type="primary">CYP15A1_12</name>
    <name evidence="10" type="ORF">FJT64_002629</name>
</gene>
<feature type="binding site" description="axial binding residue" evidence="7">
    <location>
        <position position="435"/>
    </location>
    <ligand>
        <name>heme</name>
        <dbReference type="ChEBI" id="CHEBI:30413"/>
    </ligand>
    <ligandPart>
        <name>Fe</name>
        <dbReference type="ChEBI" id="CHEBI:18248"/>
    </ligandPart>
</feature>
<dbReference type="SUPFAM" id="SSF48264">
    <property type="entry name" value="Cytochrome P450"/>
    <property type="match status" value="1"/>
</dbReference>
<dbReference type="InterPro" id="IPR036396">
    <property type="entry name" value="Cyt_P450_sf"/>
</dbReference>
<dbReference type="GO" id="GO:0016712">
    <property type="term" value="F:oxidoreductase activity, acting on paired donors, with incorporation or reduction of molecular oxygen, reduced flavin or flavoprotein as one donor, and incorporation of one atom of oxygen"/>
    <property type="evidence" value="ECO:0007669"/>
    <property type="project" value="TreeGrafter"/>
</dbReference>